<dbReference type="GO" id="GO:0005886">
    <property type="term" value="C:plasma membrane"/>
    <property type="evidence" value="ECO:0007669"/>
    <property type="project" value="TreeGrafter"/>
</dbReference>
<evidence type="ECO:0000313" key="3">
    <source>
        <dbReference type="EMBL" id="KAK2551181.1"/>
    </source>
</evidence>
<sequence length="532" mass="61301">MPEIERQSYLSRTPSSHSTGSDSGNEDDVESESNHKDASRDFISIKFFDRKLGEFRIDMIPALKGKSLKESMEPLFEGQDFSFTTHSVFLDSSNTPLPLAFDTFPLGGNVLHVRANEDFKVDQRIIDIARDEKTVSEDVMSRPKSSSFMSRPGSFTTKTTKDKGGSVRKQESEENEKEGNKEEKLFQQFNKNTQRGKKSMEALFGKEFVNFQPQSGSPVLSGVGSPNSGGTMPRPKSANNRRPGLFTAPKTLKGPLKDSLERYTLYGLEENSSYDCNYKDEIEDVIKLETSWMEVVAESHIKGMTKRQKDQQEAIWEMLTTEATYISKLHVIKKLFVQCLRNLQKEGFLLEIEDNKLFSNIEEIYTINLAFWMANLSKVVENARLTQDPLNPLDMESGFNMFDSQFDPYITYCMEEANCLKYFKEKMAEREDFKMYILWCEDHSYCTDRLKLSDFLVKPMQRVTKYPLLVKAVYNKMHDSEVEECLEKMTLVDVFEKKHHKDHLEDMLIEVRRKVSGAVCQVSPSHTTLRYK</sequence>
<dbReference type="InterPro" id="IPR040181">
    <property type="entry name" value="PKHG5/7"/>
</dbReference>
<gene>
    <name evidence="3" type="ORF">P5673_027943</name>
</gene>
<keyword evidence="4" id="KW-1185">Reference proteome</keyword>
<evidence type="ECO:0000256" key="1">
    <source>
        <dbReference type="SAM" id="MobiDB-lite"/>
    </source>
</evidence>
<feature type="compositionally biased region" description="Polar residues" evidence="1">
    <location>
        <begin position="143"/>
        <end position="158"/>
    </location>
</feature>
<dbReference type="EMBL" id="JARQWQ010000100">
    <property type="protein sequence ID" value="KAK2551181.1"/>
    <property type="molecule type" value="Genomic_DNA"/>
</dbReference>
<dbReference type="GO" id="GO:0005085">
    <property type="term" value="F:guanyl-nucleotide exchange factor activity"/>
    <property type="evidence" value="ECO:0007669"/>
    <property type="project" value="InterPro"/>
</dbReference>
<proteinExistence type="predicted"/>
<reference evidence="3" key="2">
    <citation type="journal article" date="2023" name="Science">
        <title>Genomic signatures of disease resistance in endangered staghorn corals.</title>
        <authorList>
            <person name="Vollmer S.V."/>
            <person name="Selwyn J.D."/>
            <person name="Despard B.A."/>
            <person name="Roesel C.L."/>
        </authorList>
    </citation>
    <scope>NUCLEOTIDE SEQUENCE</scope>
    <source>
        <strain evidence="3">K2</strain>
    </source>
</reference>
<dbReference type="Pfam" id="PF00621">
    <property type="entry name" value="RhoGEF"/>
    <property type="match status" value="1"/>
</dbReference>
<feature type="compositionally biased region" description="Basic and acidic residues" evidence="1">
    <location>
        <begin position="159"/>
        <end position="183"/>
    </location>
</feature>
<feature type="non-terminal residue" evidence="3">
    <location>
        <position position="1"/>
    </location>
</feature>
<name>A0AAD9PYH5_ACRCE</name>
<dbReference type="PROSITE" id="PS50010">
    <property type="entry name" value="DH_2"/>
    <property type="match status" value="1"/>
</dbReference>
<feature type="region of interest" description="Disordered" evidence="1">
    <location>
        <begin position="1"/>
        <end position="36"/>
    </location>
</feature>
<dbReference type="InterPro" id="IPR035899">
    <property type="entry name" value="DBL_dom_sf"/>
</dbReference>
<dbReference type="CDD" id="cd17068">
    <property type="entry name" value="RBD_PLEKHG5"/>
    <property type="match status" value="1"/>
</dbReference>
<dbReference type="GO" id="GO:0007266">
    <property type="term" value="P:Rho protein signal transduction"/>
    <property type="evidence" value="ECO:0007669"/>
    <property type="project" value="TreeGrafter"/>
</dbReference>
<dbReference type="Gene3D" id="1.20.900.10">
    <property type="entry name" value="Dbl homology (DH) domain"/>
    <property type="match status" value="1"/>
</dbReference>
<dbReference type="InterPro" id="IPR000219">
    <property type="entry name" value="DH_dom"/>
</dbReference>
<feature type="domain" description="DH" evidence="2">
    <location>
        <begin position="310"/>
        <end position="503"/>
    </location>
</feature>
<dbReference type="AlphaFoldDB" id="A0AAD9PYH5"/>
<feature type="region of interest" description="Disordered" evidence="1">
    <location>
        <begin position="137"/>
        <end position="183"/>
    </location>
</feature>
<protein>
    <submittedName>
        <fullName evidence="3">Pleckstrin homology domain-containing family G member 5</fullName>
    </submittedName>
</protein>
<reference evidence="3" key="1">
    <citation type="journal article" date="2023" name="G3 (Bethesda)">
        <title>Whole genome assembly and annotation of the endangered Caribbean coral Acropora cervicornis.</title>
        <authorList>
            <person name="Selwyn J.D."/>
            <person name="Vollmer S.V."/>
        </authorList>
    </citation>
    <scope>NUCLEOTIDE SEQUENCE</scope>
    <source>
        <strain evidence="3">K2</strain>
    </source>
</reference>
<dbReference type="GO" id="GO:0030139">
    <property type="term" value="C:endocytic vesicle"/>
    <property type="evidence" value="ECO:0007669"/>
    <property type="project" value="TreeGrafter"/>
</dbReference>
<feature type="compositionally biased region" description="Low complexity" evidence="1">
    <location>
        <begin position="215"/>
        <end position="230"/>
    </location>
</feature>
<feature type="region of interest" description="Disordered" evidence="1">
    <location>
        <begin position="215"/>
        <end position="248"/>
    </location>
</feature>
<evidence type="ECO:0000259" key="2">
    <source>
        <dbReference type="PROSITE" id="PS50010"/>
    </source>
</evidence>
<evidence type="ECO:0000313" key="4">
    <source>
        <dbReference type="Proteomes" id="UP001249851"/>
    </source>
</evidence>
<dbReference type="PANTHER" id="PTHR13217">
    <property type="entry name" value="PLECKSTRIN HOMOLOGY DOMAIN-CONTAINING FAMILY G MEMBER 7"/>
    <property type="match status" value="1"/>
</dbReference>
<dbReference type="GO" id="GO:0043542">
    <property type="term" value="P:endothelial cell migration"/>
    <property type="evidence" value="ECO:0007669"/>
    <property type="project" value="TreeGrafter"/>
</dbReference>
<dbReference type="GO" id="GO:0030424">
    <property type="term" value="C:axon"/>
    <property type="evidence" value="ECO:0007669"/>
    <property type="project" value="TreeGrafter"/>
</dbReference>
<accession>A0AAD9PYH5</accession>
<feature type="compositionally biased region" description="Polar residues" evidence="1">
    <location>
        <begin position="8"/>
        <end position="23"/>
    </location>
</feature>
<comment type="caution">
    <text evidence="3">The sequence shown here is derived from an EMBL/GenBank/DDBJ whole genome shotgun (WGS) entry which is preliminary data.</text>
</comment>
<dbReference type="PANTHER" id="PTHR13217:SF11">
    <property type="entry name" value="PLECKSTRIN HOMOLOGY DOMAIN-CONTAINING FAMILY G MEMBER 5"/>
    <property type="match status" value="1"/>
</dbReference>
<dbReference type="CDD" id="cd00160">
    <property type="entry name" value="RhoGEF"/>
    <property type="match status" value="1"/>
</dbReference>
<dbReference type="SMART" id="SM00325">
    <property type="entry name" value="RhoGEF"/>
    <property type="match status" value="1"/>
</dbReference>
<dbReference type="SUPFAM" id="SSF48065">
    <property type="entry name" value="DBL homology domain (DH-domain)"/>
    <property type="match status" value="1"/>
</dbReference>
<organism evidence="3 4">
    <name type="scientific">Acropora cervicornis</name>
    <name type="common">Staghorn coral</name>
    <dbReference type="NCBI Taxonomy" id="6130"/>
    <lineage>
        <taxon>Eukaryota</taxon>
        <taxon>Metazoa</taxon>
        <taxon>Cnidaria</taxon>
        <taxon>Anthozoa</taxon>
        <taxon>Hexacorallia</taxon>
        <taxon>Scleractinia</taxon>
        <taxon>Astrocoeniina</taxon>
        <taxon>Acroporidae</taxon>
        <taxon>Acropora</taxon>
    </lineage>
</organism>
<dbReference type="Proteomes" id="UP001249851">
    <property type="component" value="Unassembled WGS sequence"/>
</dbReference>